<proteinExistence type="predicted"/>
<organism evidence="2 3">
    <name type="scientific">Caerostris extrusa</name>
    <name type="common">Bark spider</name>
    <name type="synonym">Caerostris bankana</name>
    <dbReference type="NCBI Taxonomy" id="172846"/>
    <lineage>
        <taxon>Eukaryota</taxon>
        <taxon>Metazoa</taxon>
        <taxon>Ecdysozoa</taxon>
        <taxon>Arthropoda</taxon>
        <taxon>Chelicerata</taxon>
        <taxon>Arachnida</taxon>
        <taxon>Araneae</taxon>
        <taxon>Araneomorphae</taxon>
        <taxon>Entelegynae</taxon>
        <taxon>Araneoidea</taxon>
        <taxon>Araneidae</taxon>
        <taxon>Caerostris</taxon>
    </lineage>
</organism>
<reference evidence="2 3" key="1">
    <citation type="submission" date="2021-06" db="EMBL/GenBank/DDBJ databases">
        <title>Caerostris extrusa draft genome.</title>
        <authorList>
            <person name="Kono N."/>
            <person name="Arakawa K."/>
        </authorList>
    </citation>
    <scope>NUCLEOTIDE SEQUENCE [LARGE SCALE GENOMIC DNA]</scope>
</reference>
<evidence type="ECO:0000313" key="2">
    <source>
        <dbReference type="EMBL" id="GIY90395.1"/>
    </source>
</evidence>
<dbReference type="AlphaFoldDB" id="A0AAV4X887"/>
<feature type="region of interest" description="Disordered" evidence="1">
    <location>
        <begin position="1"/>
        <end position="25"/>
    </location>
</feature>
<evidence type="ECO:0000313" key="3">
    <source>
        <dbReference type="Proteomes" id="UP001054945"/>
    </source>
</evidence>
<dbReference type="EMBL" id="BPLR01017318">
    <property type="protein sequence ID" value="GIY90395.1"/>
    <property type="molecule type" value="Genomic_DNA"/>
</dbReference>
<sequence length="141" mass="15990">MDSDSLIAMSNDSSMPPPPGVDYEDHRQENLTVDLDQEIMIEIARVMIEDVNPDSIGMIILNLTMMITEIITVKMTDIEIEAKKETAVMIEEVTEIEVVIAIEVEIGIEKEEETVPKIVTEKDFGMTPIWTSEMIYPIILY</sequence>
<keyword evidence="3" id="KW-1185">Reference proteome</keyword>
<protein>
    <submittedName>
        <fullName evidence="2">Uncharacterized protein</fullName>
    </submittedName>
</protein>
<evidence type="ECO:0000256" key="1">
    <source>
        <dbReference type="SAM" id="MobiDB-lite"/>
    </source>
</evidence>
<gene>
    <name evidence="2" type="ORF">CEXT_552051</name>
</gene>
<name>A0AAV4X887_CAEEX</name>
<accession>A0AAV4X887</accession>
<comment type="caution">
    <text evidence="2">The sequence shown here is derived from an EMBL/GenBank/DDBJ whole genome shotgun (WGS) entry which is preliminary data.</text>
</comment>
<dbReference type="Proteomes" id="UP001054945">
    <property type="component" value="Unassembled WGS sequence"/>
</dbReference>